<evidence type="ECO:0000313" key="7">
    <source>
        <dbReference type="EMBL" id="CUS15815.1"/>
    </source>
</evidence>
<keyword evidence="3 5" id="KW-1133">Transmembrane helix</keyword>
<dbReference type="Proteomes" id="UP001412239">
    <property type="component" value="Unassembled WGS sequence"/>
</dbReference>
<feature type="transmembrane region" description="Helical" evidence="5">
    <location>
        <begin position="139"/>
        <end position="160"/>
    </location>
</feature>
<dbReference type="GO" id="GO:0012505">
    <property type="term" value="C:endomembrane system"/>
    <property type="evidence" value="ECO:0007669"/>
    <property type="project" value="UniProtKB-SubCell"/>
</dbReference>
<feature type="transmembrane region" description="Helical" evidence="5">
    <location>
        <begin position="95"/>
        <end position="118"/>
    </location>
</feature>
<organism evidence="7 8">
    <name type="scientific">Tuber aestivum</name>
    <name type="common">summer truffle</name>
    <dbReference type="NCBI Taxonomy" id="59557"/>
    <lineage>
        <taxon>Eukaryota</taxon>
        <taxon>Fungi</taxon>
        <taxon>Dikarya</taxon>
        <taxon>Ascomycota</taxon>
        <taxon>Pezizomycotina</taxon>
        <taxon>Pezizomycetes</taxon>
        <taxon>Pezizales</taxon>
        <taxon>Tuberaceae</taxon>
        <taxon>Tuber</taxon>
    </lineage>
</organism>
<protein>
    <recommendedName>
        <fullName evidence="6">DUF202 domain-containing protein</fullName>
    </recommendedName>
</protein>
<proteinExistence type="predicted"/>
<evidence type="ECO:0000256" key="3">
    <source>
        <dbReference type="ARBA" id="ARBA00022989"/>
    </source>
</evidence>
<evidence type="ECO:0000256" key="5">
    <source>
        <dbReference type="SAM" id="Phobius"/>
    </source>
</evidence>
<keyword evidence="4 5" id="KW-0472">Membrane</keyword>
<sequence>MSPFPAPLVRTVSLFFMRLTIPSRLQPNSPLILSSPFISPLVFENNASDARDHCANERNFLSWLRLSMYLCVVSIAIVISFHFKNEPSELEKRLSLPLGICFWVLSLACLLAGFANYLKTIEMYSKKAALVQSGPKTQSVMVIVAVAVVAACVLFLSIHAKPKPDTQL</sequence>
<evidence type="ECO:0000256" key="4">
    <source>
        <dbReference type="ARBA" id="ARBA00023136"/>
    </source>
</evidence>
<reference evidence="7" key="1">
    <citation type="submission" date="2015-10" db="EMBL/GenBank/DDBJ databases">
        <authorList>
            <person name="Regsiter A."/>
            <person name="william w."/>
        </authorList>
    </citation>
    <scope>NUCLEOTIDE SEQUENCE</scope>
    <source>
        <strain evidence="7">Montdore</strain>
    </source>
</reference>
<keyword evidence="8" id="KW-1185">Reference proteome</keyword>
<dbReference type="InterPro" id="IPR003807">
    <property type="entry name" value="DUF202"/>
</dbReference>
<dbReference type="PANTHER" id="PTHR34187">
    <property type="entry name" value="FGR18P"/>
    <property type="match status" value="1"/>
</dbReference>
<dbReference type="PANTHER" id="PTHR34187:SF3">
    <property type="entry name" value="DUF DOMAIN PROTEIN (AFU_ORTHOLOGUE AFUA_6G11150)"/>
    <property type="match status" value="1"/>
</dbReference>
<dbReference type="Pfam" id="PF02656">
    <property type="entry name" value="DUF202"/>
    <property type="match status" value="1"/>
</dbReference>
<name>A0A292QA01_9PEZI</name>
<gene>
    <name evidence="7" type="ORF">GSTUAT00000092001</name>
</gene>
<evidence type="ECO:0000313" key="8">
    <source>
        <dbReference type="Proteomes" id="UP001412239"/>
    </source>
</evidence>
<dbReference type="InterPro" id="IPR052053">
    <property type="entry name" value="IM_YidH-like"/>
</dbReference>
<keyword evidence="2 5" id="KW-0812">Transmembrane</keyword>
<dbReference type="EMBL" id="LN890943">
    <property type="protein sequence ID" value="CUS15815.1"/>
    <property type="molecule type" value="Genomic_DNA"/>
</dbReference>
<evidence type="ECO:0000259" key="6">
    <source>
        <dbReference type="Pfam" id="PF02656"/>
    </source>
</evidence>
<dbReference type="AlphaFoldDB" id="A0A292QA01"/>
<accession>A0A292QA01</accession>
<evidence type="ECO:0000256" key="1">
    <source>
        <dbReference type="ARBA" id="ARBA00004127"/>
    </source>
</evidence>
<comment type="subcellular location">
    <subcellularLocation>
        <location evidence="1">Endomembrane system</location>
        <topology evidence="1">Multi-pass membrane protein</topology>
    </subcellularLocation>
</comment>
<feature type="transmembrane region" description="Helical" evidence="5">
    <location>
        <begin position="66"/>
        <end position="83"/>
    </location>
</feature>
<evidence type="ECO:0000256" key="2">
    <source>
        <dbReference type="ARBA" id="ARBA00022692"/>
    </source>
</evidence>
<feature type="domain" description="DUF202" evidence="6">
    <location>
        <begin position="51"/>
        <end position="121"/>
    </location>
</feature>